<dbReference type="OrthoDB" id="9815856at2"/>
<evidence type="ECO:0000259" key="17">
    <source>
        <dbReference type="Pfam" id="PF10414"/>
    </source>
</evidence>
<evidence type="ECO:0000256" key="9">
    <source>
        <dbReference type="ARBA" id="ARBA00023239"/>
    </source>
</evidence>
<evidence type="ECO:0000256" key="3">
    <source>
        <dbReference type="ARBA" id="ARBA00022573"/>
    </source>
</evidence>
<dbReference type="PIRSF" id="PIRSF036426">
    <property type="entry name" value="Sirohaem_synth"/>
    <property type="match status" value="1"/>
</dbReference>
<dbReference type="InterPro" id="IPR050161">
    <property type="entry name" value="Siro_Cobalamin_biosynth"/>
</dbReference>
<feature type="domain" description="Tetrapyrrole methylase" evidence="16">
    <location>
        <begin position="219"/>
        <end position="427"/>
    </location>
</feature>
<dbReference type="Pfam" id="PF10414">
    <property type="entry name" value="CysG_dimeriser"/>
    <property type="match status" value="1"/>
</dbReference>
<dbReference type="SUPFAM" id="SSF53790">
    <property type="entry name" value="Tetrapyrrole methylase"/>
    <property type="match status" value="1"/>
</dbReference>
<dbReference type="InterPro" id="IPR000878">
    <property type="entry name" value="4pyrrol_Mease"/>
</dbReference>
<evidence type="ECO:0000256" key="6">
    <source>
        <dbReference type="ARBA" id="ARBA00022691"/>
    </source>
</evidence>
<dbReference type="PANTHER" id="PTHR45790">
    <property type="entry name" value="SIROHEME SYNTHASE-RELATED"/>
    <property type="match status" value="1"/>
</dbReference>
<dbReference type="InterPro" id="IPR006367">
    <property type="entry name" value="Sirohaem_synthase_N"/>
</dbReference>
<dbReference type="SUPFAM" id="SSF75615">
    <property type="entry name" value="Siroheme synthase middle domains-like"/>
    <property type="match status" value="1"/>
</dbReference>
<dbReference type="Gene3D" id="3.40.1010.10">
    <property type="entry name" value="Cobalt-precorrin-4 Transmethylase, Domain 1"/>
    <property type="match status" value="1"/>
</dbReference>
<dbReference type="GO" id="GO:0051266">
    <property type="term" value="F:sirohydrochlorin ferrochelatase activity"/>
    <property type="evidence" value="ECO:0007669"/>
    <property type="project" value="InterPro"/>
</dbReference>
<evidence type="ECO:0000256" key="1">
    <source>
        <dbReference type="ARBA" id="ARBA00005010"/>
    </source>
</evidence>
<dbReference type="PROSITE" id="PS00839">
    <property type="entry name" value="SUMT_1"/>
    <property type="match status" value="1"/>
</dbReference>
<dbReference type="NCBIfam" id="NF004790">
    <property type="entry name" value="PRK06136.1"/>
    <property type="match status" value="1"/>
</dbReference>
<comment type="pathway">
    <text evidence="12">Porphyrin-containing compound metabolism; siroheme biosynthesis; precorrin-2 from uroporphyrinogen III: step 1/1.</text>
</comment>
<dbReference type="UniPathway" id="UPA00262">
    <property type="reaction ID" value="UER00211"/>
</dbReference>
<evidence type="ECO:0000256" key="12">
    <source>
        <dbReference type="ARBA" id="ARBA00025705"/>
    </source>
</evidence>
<dbReference type="NCBIfam" id="NF007922">
    <property type="entry name" value="PRK10637.1"/>
    <property type="match status" value="1"/>
</dbReference>
<evidence type="ECO:0000256" key="2">
    <source>
        <dbReference type="ARBA" id="ARBA00005879"/>
    </source>
</evidence>
<dbReference type="Pfam" id="PF13241">
    <property type="entry name" value="NAD_binding_7"/>
    <property type="match status" value="1"/>
</dbReference>
<dbReference type="RefSeq" id="WP_057794010.1">
    <property type="nucleotide sequence ID" value="NZ_LAXJ01000012.1"/>
</dbReference>
<dbReference type="InterPro" id="IPR006366">
    <property type="entry name" value="CobA/CysG_C"/>
</dbReference>
<dbReference type="Proteomes" id="UP000051295">
    <property type="component" value="Unassembled WGS sequence"/>
</dbReference>
<dbReference type="InterPro" id="IPR014777">
    <property type="entry name" value="4pyrrole_Mease_sub1"/>
</dbReference>
<feature type="active site" description="Proton acceptor" evidence="14">
    <location>
        <position position="249"/>
    </location>
</feature>
<reference evidence="18 19" key="1">
    <citation type="submission" date="2015-04" db="EMBL/GenBank/DDBJ databases">
        <title>The draft genome sequence of Roseovarius sp.R12b.</title>
        <authorList>
            <person name="Li G."/>
            <person name="Lai Q."/>
            <person name="Shao Z."/>
            <person name="Yan P."/>
        </authorList>
    </citation>
    <scope>NUCLEOTIDE SEQUENCE [LARGE SCALE GENOMIC DNA]</scope>
    <source>
        <strain evidence="18 19">R12B</strain>
    </source>
</reference>
<keyword evidence="9" id="KW-0456">Lyase</keyword>
<keyword evidence="6" id="KW-0949">S-adenosyl-L-methionine</keyword>
<dbReference type="InterPro" id="IPR003043">
    <property type="entry name" value="Uropor_MeTrfase_CS"/>
</dbReference>
<keyword evidence="19" id="KW-1185">Reference proteome</keyword>
<dbReference type="InterPro" id="IPR035996">
    <property type="entry name" value="4pyrrol_Methylase_sf"/>
</dbReference>
<dbReference type="NCBIfam" id="TIGR01470">
    <property type="entry name" value="cysG_Nterm"/>
    <property type="match status" value="1"/>
</dbReference>
<dbReference type="GO" id="GO:0043115">
    <property type="term" value="F:precorrin-2 dehydrogenase activity"/>
    <property type="evidence" value="ECO:0007669"/>
    <property type="project" value="UniProtKB-EC"/>
</dbReference>
<dbReference type="InterPro" id="IPR036291">
    <property type="entry name" value="NAD(P)-bd_dom_sf"/>
</dbReference>
<evidence type="ECO:0000256" key="10">
    <source>
        <dbReference type="ARBA" id="ARBA00023244"/>
    </source>
</evidence>
<comment type="caution">
    <text evidence="18">The sequence shown here is derived from an EMBL/GenBank/DDBJ whole genome shotgun (WGS) entry which is preliminary data.</text>
</comment>
<evidence type="ECO:0000259" key="16">
    <source>
        <dbReference type="Pfam" id="PF00590"/>
    </source>
</evidence>
<organism evidence="18 19">
    <name type="scientific">Roseovarius atlanticus</name>
    <dbReference type="NCBI Taxonomy" id="1641875"/>
    <lineage>
        <taxon>Bacteria</taxon>
        <taxon>Pseudomonadati</taxon>
        <taxon>Pseudomonadota</taxon>
        <taxon>Alphaproteobacteria</taxon>
        <taxon>Rhodobacterales</taxon>
        <taxon>Roseobacteraceae</taxon>
        <taxon>Roseovarius</taxon>
    </lineage>
</organism>
<keyword evidence="5 15" id="KW-0808">Transferase</keyword>
<gene>
    <name evidence="18" type="ORF">XM53_13080</name>
</gene>
<dbReference type="STRING" id="1641875.XM53_13080"/>
<dbReference type="FunFam" id="3.40.1010.10:FF:000001">
    <property type="entry name" value="Siroheme synthase"/>
    <property type="match status" value="1"/>
</dbReference>
<dbReference type="AlphaFoldDB" id="A0A0T5NT93"/>
<evidence type="ECO:0000256" key="8">
    <source>
        <dbReference type="ARBA" id="ARBA00023027"/>
    </source>
</evidence>
<proteinExistence type="inferred from homology"/>
<evidence type="ECO:0000256" key="14">
    <source>
        <dbReference type="PIRSR" id="PIRSR036426-1"/>
    </source>
</evidence>
<dbReference type="CDD" id="cd11642">
    <property type="entry name" value="SUMT"/>
    <property type="match status" value="1"/>
</dbReference>
<dbReference type="PANTHER" id="PTHR45790:SF3">
    <property type="entry name" value="S-ADENOSYL-L-METHIONINE-DEPENDENT UROPORPHYRINOGEN III METHYLTRANSFERASE, CHLOROPLASTIC"/>
    <property type="match status" value="1"/>
</dbReference>
<dbReference type="InterPro" id="IPR014776">
    <property type="entry name" value="4pyrrole_Mease_sub2"/>
</dbReference>
<dbReference type="Gene3D" id="3.30.950.10">
    <property type="entry name" value="Methyltransferase, Cobalt-precorrin-4 Transmethylase, Domain 2"/>
    <property type="match status" value="1"/>
</dbReference>
<dbReference type="GO" id="GO:0009236">
    <property type="term" value="P:cobalamin biosynthetic process"/>
    <property type="evidence" value="ECO:0007669"/>
    <property type="project" value="UniProtKB-KW"/>
</dbReference>
<dbReference type="Gene3D" id="3.40.50.720">
    <property type="entry name" value="NAD(P)-binding Rossmann-like Domain"/>
    <property type="match status" value="1"/>
</dbReference>
<evidence type="ECO:0000313" key="18">
    <source>
        <dbReference type="EMBL" id="KRS12168.1"/>
    </source>
</evidence>
<evidence type="ECO:0000313" key="19">
    <source>
        <dbReference type="Proteomes" id="UP000051295"/>
    </source>
</evidence>
<dbReference type="InterPro" id="IPR019478">
    <property type="entry name" value="Sirohaem_synthase_dimer_dom"/>
</dbReference>
<accession>A0A0T5NT93</accession>
<dbReference type="SUPFAM" id="SSF51735">
    <property type="entry name" value="NAD(P)-binding Rossmann-fold domains"/>
    <property type="match status" value="1"/>
</dbReference>
<keyword evidence="8" id="KW-0520">NAD</keyword>
<evidence type="ECO:0000256" key="11">
    <source>
        <dbReference type="ARBA" id="ARBA00023268"/>
    </source>
</evidence>
<keyword evidence="3" id="KW-0169">Cobalamin biosynthesis</keyword>
<name>A0A0T5NT93_9RHOB</name>
<dbReference type="Gene3D" id="3.30.160.110">
    <property type="entry name" value="Siroheme synthase, domain 2"/>
    <property type="match status" value="1"/>
</dbReference>
<evidence type="ECO:0000256" key="5">
    <source>
        <dbReference type="ARBA" id="ARBA00022679"/>
    </source>
</evidence>
<comment type="pathway">
    <text evidence="1">Porphyrin-containing compound metabolism; siroheme biosynthesis; sirohydrochlorin from precorrin-2: step 1/1.</text>
</comment>
<dbReference type="PROSITE" id="PS00840">
    <property type="entry name" value="SUMT_2"/>
    <property type="match status" value="1"/>
</dbReference>
<protein>
    <submittedName>
        <fullName evidence="18">Uroporphyrin-III methyltransferase</fullName>
    </submittedName>
</protein>
<keyword evidence="10" id="KW-0627">Porphyrin biosynthesis</keyword>
<sequence length="464" mass="49259">MKHFPIFVALEGRRVVLSGGGDAALAKLRLLLKTEAHLTVFAPSPAQEIEDWHAAGKLRLVRRAMEPGDTTCAVLFYAADEDDAEDARTSAIARADGALVNIVDNLQDSAFITPAIVDRDPVTVAIGTEGAAPVLARAIKADLEARLPATLGTLARIGKAFRKAVEVLPMGRKRRDFWSEYYFGTGPRAMDEGGEEAVNNALPALLDTHVKAEERQGHVAFVGAGPGDPELLTLKARKALDAADVVIHDRLVTPEVLELARREATLIDAGKTGFGPSMSQEEINALIVEHAATGAQVVRLKGGDPTVFGRLDEEIDAVDAAGIGWHIVPGITAASAGVAAIGQSLTKRQRNAAVRFVTGHDMKGYAEQDWAALAQPGEVAAIYMGKKSSRFIQGRLLMHGADRATPVSIVENASRPEQRIVATTVARMAQDLEAADLDGPALTFIGLAPRAAEASLSLSTQEFA</sequence>
<evidence type="ECO:0000256" key="4">
    <source>
        <dbReference type="ARBA" id="ARBA00022603"/>
    </source>
</evidence>
<keyword evidence="4 15" id="KW-0489">Methyltransferase</keyword>
<dbReference type="GO" id="GO:0019354">
    <property type="term" value="P:siroheme biosynthetic process"/>
    <property type="evidence" value="ECO:0007669"/>
    <property type="project" value="UniProtKB-UniPathway"/>
</dbReference>
<dbReference type="GO" id="GO:0051287">
    <property type="term" value="F:NAD binding"/>
    <property type="evidence" value="ECO:0007669"/>
    <property type="project" value="InterPro"/>
</dbReference>
<feature type="active site" description="Proton donor" evidence="14">
    <location>
        <position position="271"/>
    </location>
</feature>
<dbReference type="EMBL" id="LAXJ01000012">
    <property type="protein sequence ID" value="KRS12168.1"/>
    <property type="molecule type" value="Genomic_DNA"/>
</dbReference>
<dbReference type="NCBIfam" id="TIGR01469">
    <property type="entry name" value="cobA_cysG_Cterm"/>
    <property type="match status" value="1"/>
</dbReference>
<dbReference type="Pfam" id="PF00590">
    <property type="entry name" value="TP_methylase"/>
    <property type="match status" value="1"/>
</dbReference>
<dbReference type="GO" id="GO:0032259">
    <property type="term" value="P:methylation"/>
    <property type="evidence" value="ECO:0007669"/>
    <property type="project" value="UniProtKB-KW"/>
</dbReference>
<evidence type="ECO:0000256" key="15">
    <source>
        <dbReference type="RuleBase" id="RU003960"/>
    </source>
</evidence>
<dbReference type="GO" id="GO:0004851">
    <property type="term" value="F:uroporphyrin-III C-methyltransferase activity"/>
    <property type="evidence" value="ECO:0007669"/>
    <property type="project" value="InterPro"/>
</dbReference>
<evidence type="ECO:0000256" key="7">
    <source>
        <dbReference type="ARBA" id="ARBA00023002"/>
    </source>
</evidence>
<feature type="domain" description="Sirohaem synthase dimerisation" evidence="17">
    <location>
        <begin position="151"/>
        <end position="206"/>
    </location>
</feature>
<dbReference type="PATRIC" id="fig|1641875.4.peg.407"/>
<dbReference type="InterPro" id="IPR012409">
    <property type="entry name" value="Sirohaem_synth"/>
</dbReference>
<comment type="catalytic activity">
    <reaction evidence="13">
        <text>precorrin-2 + NAD(+) = sirohydrochlorin + NADH + 2 H(+)</text>
        <dbReference type="Rhea" id="RHEA:15613"/>
        <dbReference type="ChEBI" id="CHEBI:15378"/>
        <dbReference type="ChEBI" id="CHEBI:57540"/>
        <dbReference type="ChEBI" id="CHEBI:57945"/>
        <dbReference type="ChEBI" id="CHEBI:58351"/>
        <dbReference type="ChEBI" id="CHEBI:58827"/>
        <dbReference type="EC" id="1.3.1.76"/>
    </reaction>
</comment>
<keyword evidence="11" id="KW-0511">Multifunctional enzyme</keyword>
<evidence type="ECO:0000256" key="13">
    <source>
        <dbReference type="ARBA" id="ARBA00047561"/>
    </source>
</evidence>
<keyword evidence="7" id="KW-0560">Oxidoreductase</keyword>
<comment type="similarity">
    <text evidence="2 15">Belongs to the precorrin methyltransferase family.</text>
</comment>